<evidence type="ECO:0000259" key="2">
    <source>
        <dbReference type="PROSITE" id="PS50804"/>
    </source>
</evidence>
<dbReference type="InterPro" id="IPR003309">
    <property type="entry name" value="SCAN_dom"/>
</dbReference>
<dbReference type="SUPFAM" id="SSF47353">
    <property type="entry name" value="Retrovirus capsid dimerization domain-like"/>
    <property type="match status" value="1"/>
</dbReference>
<dbReference type="GO" id="GO:0000981">
    <property type="term" value="F:DNA-binding transcription factor activity, RNA polymerase II-specific"/>
    <property type="evidence" value="ECO:0007669"/>
    <property type="project" value="TreeGrafter"/>
</dbReference>
<keyword evidence="1" id="KW-0539">Nucleus</keyword>
<dbReference type="InParanoid" id="A0A6P9CWE1"/>
<gene>
    <name evidence="4" type="primary">LOC117673938</name>
</gene>
<dbReference type="RefSeq" id="XP_034287557.2">
    <property type="nucleotide sequence ID" value="XM_034431666.2"/>
</dbReference>
<dbReference type="PANTHER" id="PTHR45935:SF15">
    <property type="entry name" value="SCAN BOX DOMAIN-CONTAINING PROTEIN"/>
    <property type="match status" value="1"/>
</dbReference>
<dbReference type="Gene3D" id="1.10.4020.10">
    <property type="entry name" value="DNA breaking-rejoining enzymes"/>
    <property type="match status" value="1"/>
</dbReference>
<dbReference type="SMART" id="SM00431">
    <property type="entry name" value="SCAN"/>
    <property type="match status" value="1"/>
</dbReference>
<dbReference type="InterPro" id="IPR050916">
    <property type="entry name" value="SCAN-C2H2_zinc_finger"/>
</dbReference>
<dbReference type="GeneID" id="117673938"/>
<dbReference type="AlphaFoldDB" id="A0A6P9CWE1"/>
<reference evidence="4" key="1">
    <citation type="submission" date="2025-08" db="UniProtKB">
        <authorList>
            <consortium name="RefSeq"/>
        </authorList>
    </citation>
    <scope>IDENTIFICATION</scope>
    <source>
        <tissue evidence="4">Blood</tissue>
    </source>
</reference>
<evidence type="ECO:0000313" key="4">
    <source>
        <dbReference type="RefSeq" id="XP_034287557.2"/>
    </source>
</evidence>
<organism evidence="3 4">
    <name type="scientific">Pantherophis guttatus</name>
    <name type="common">Corn snake</name>
    <name type="synonym">Elaphe guttata</name>
    <dbReference type="NCBI Taxonomy" id="94885"/>
    <lineage>
        <taxon>Eukaryota</taxon>
        <taxon>Metazoa</taxon>
        <taxon>Chordata</taxon>
        <taxon>Craniata</taxon>
        <taxon>Vertebrata</taxon>
        <taxon>Euteleostomi</taxon>
        <taxon>Lepidosauria</taxon>
        <taxon>Squamata</taxon>
        <taxon>Bifurcata</taxon>
        <taxon>Unidentata</taxon>
        <taxon>Episquamata</taxon>
        <taxon>Toxicofera</taxon>
        <taxon>Serpentes</taxon>
        <taxon>Colubroidea</taxon>
        <taxon>Colubridae</taxon>
        <taxon>Colubrinae</taxon>
        <taxon>Pantherophis</taxon>
    </lineage>
</organism>
<proteinExistence type="predicted"/>
<evidence type="ECO:0000313" key="3">
    <source>
        <dbReference type="Proteomes" id="UP001652622"/>
    </source>
</evidence>
<keyword evidence="3" id="KW-1185">Reference proteome</keyword>
<dbReference type="PANTHER" id="PTHR45935">
    <property type="entry name" value="PROTEIN ZBED8-RELATED"/>
    <property type="match status" value="1"/>
</dbReference>
<dbReference type="CDD" id="cd07936">
    <property type="entry name" value="SCAN"/>
    <property type="match status" value="1"/>
</dbReference>
<dbReference type="GO" id="GO:0005634">
    <property type="term" value="C:nucleus"/>
    <property type="evidence" value="ECO:0007669"/>
    <property type="project" value="UniProtKB-SubCell"/>
</dbReference>
<sequence>MASHPLASGGIGKGPSGAQSGIHGEIWATTGQKILEEKTTLSKIQPWNFRSFQYKEDEGPRGLCSRLHSFCSRWLRPEKHTKVQMLDLVVLEQFLALLPLQMESWVRECGAETSSQAVALVEGFLLSQAEEKKEQVELQSFAMEIRDPERKRHLSNLPQELSFRGIPQGDPIQDTSGGKNRRKLTLCFGGAETRIEPPTQEVMSPPSPSYICLPR</sequence>
<dbReference type="GO" id="GO:0000978">
    <property type="term" value="F:RNA polymerase II cis-regulatory region sequence-specific DNA binding"/>
    <property type="evidence" value="ECO:0007669"/>
    <property type="project" value="TreeGrafter"/>
</dbReference>
<dbReference type="GO" id="GO:0008270">
    <property type="term" value="F:zinc ion binding"/>
    <property type="evidence" value="ECO:0007669"/>
    <property type="project" value="UniProtKB-KW"/>
</dbReference>
<dbReference type="InterPro" id="IPR038269">
    <property type="entry name" value="SCAN_sf"/>
</dbReference>
<name>A0A6P9CWE1_PANGU</name>
<feature type="domain" description="SCAN box" evidence="2">
    <location>
        <begin position="49"/>
        <end position="124"/>
    </location>
</feature>
<dbReference type="Pfam" id="PF02023">
    <property type="entry name" value="SCAN"/>
    <property type="match status" value="1"/>
</dbReference>
<evidence type="ECO:0000256" key="1">
    <source>
        <dbReference type="ARBA" id="ARBA00023242"/>
    </source>
</evidence>
<dbReference type="PROSITE" id="PS50804">
    <property type="entry name" value="SCAN_BOX"/>
    <property type="match status" value="1"/>
</dbReference>
<dbReference type="KEGG" id="pgut:117673938"/>
<accession>A0A6P9CWE1</accession>
<dbReference type="Proteomes" id="UP001652622">
    <property type="component" value="Unplaced"/>
</dbReference>
<protein>
    <submittedName>
        <fullName evidence="4">Zinc finger protein 24-like</fullName>
    </submittedName>
</protein>